<evidence type="ECO:0000256" key="4">
    <source>
        <dbReference type="ARBA" id="ARBA00022729"/>
    </source>
</evidence>
<feature type="domain" description="Insulin-like" evidence="7">
    <location>
        <begin position="45"/>
        <end position="130"/>
    </location>
</feature>
<dbReference type="PIRSF" id="PIRSF018431">
    <property type="entry name" value="Molluscan_insulin_rel_peptide"/>
    <property type="match status" value="1"/>
</dbReference>
<evidence type="ECO:0000256" key="2">
    <source>
        <dbReference type="ARBA" id="ARBA00011207"/>
    </source>
</evidence>
<dbReference type="InterPro" id="IPR022352">
    <property type="entry name" value="Ins/IGF/rlx"/>
</dbReference>
<comment type="subunit">
    <text evidence="2">Heterodimer of a B chain and an A chain linked by two disulfide bonds.</text>
</comment>
<feature type="signal peptide" evidence="6">
    <location>
        <begin position="1"/>
        <end position="28"/>
    </location>
</feature>
<dbReference type="CDD" id="cd04366">
    <property type="entry name" value="IlGF_insulin_bombyxin_like"/>
    <property type="match status" value="1"/>
</dbReference>
<dbReference type="InterPro" id="IPR016179">
    <property type="entry name" value="Insulin-like"/>
</dbReference>
<reference evidence="8 9" key="1">
    <citation type="submission" date="2024-08" db="EMBL/GenBank/DDBJ databases">
        <authorList>
            <person name="Will J Nash"/>
            <person name="Angela Man"/>
            <person name="Seanna McTaggart"/>
            <person name="Kendall Baker"/>
            <person name="Tom Barker"/>
            <person name="Leah Catchpole"/>
            <person name="Alex Durrant"/>
            <person name="Karim Gharbi"/>
            <person name="Naomi Irish"/>
            <person name="Gemy Kaithakottil"/>
            <person name="Debby Ku"/>
            <person name="Aaliyah Providence"/>
            <person name="Felix Shaw"/>
            <person name="David Swarbreck"/>
            <person name="Chris Watkins"/>
            <person name="Ann M. McCartney"/>
            <person name="Giulio Formenti"/>
            <person name="Alice Mouton"/>
            <person name="Noel Vella"/>
            <person name="Bjorn M von Reumont"/>
            <person name="Adriana Vella"/>
            <person name="Wilfried Haerty"/>
        </authorList>
    </citation>
    <scope>NUCLEOTIDE SEQUENCE [LARGE SCALE GENOMIC DNA]</scope>
</reference>
<evidence type="ECO:0000259" key="7">
    <source>
        <dbReference type="SMART" id="SM00078"/>
    </source>
</evidence>
<gene>
    <name evidence="8" type="ORF">XYLVIOL_LOCUS465</name>
</gene>
<evidence type="ECO:0000313" key="8">
    <source>
        <dbReference type="EMBL" id="CAL7933442.1"/>
    </source>
</evidence>
<comment type="caution">
    <text evidence="8">The sequence shown here is derived from an EMBL/GenBank/DDBJ whole genome shotgun (WGS) entry which is preliminary data.</text>
</comment>
<keyword evidence="9" id="KW-1185">Reference proteome</keyword>
<evidence type="ECO:0000313" key="9">
    <source>
        <dbReference type="Proteomes" id="UP001642520"/>
    </source>
</evidence>
<sequence length="133" mass="15532">MSAYRIYTLVTLMLVIAILMPEAQYTRSDVFQYGQNGQVVNDVPHQYCGRKLSSTLQIVCGSVYNSRFKKSNQVFSEMEVDNYMTYSYDLHPYKSIENARKMLRSRRNSRGIYEECCLKPCMIEELKSYCGSR</sequence>
<proteinExistence type="inferred from homology"/>
<keyword evidence="4 6" id="KW-0732">Signal</keyword>
<dbReference type="Gene3D" id="1.10.100.10">
    <property type="entry name" value="Insulin-like"/>
    <property type="match status" value="1"/>
</dbReference>
<dbReference type="SUPFAM" id="SSF56994">
    <property type="entry name" value="Insulin-like"/>
    <property type="match status" value="1"/>
</dbReference>
<organism evidence="8 9">
    <name type="scientific">Xylocopa violacea</name>
    <name type="common">Violet carpenter bee</name>
    <name type="synonym">Apis violacea</name>
    <dbReference type="NCBI Taxonomy" id="135666"/>
    <lineage>
        <taxon>Eukaryota</taxon>
        <taxon>Metazoa</taxon>
        <taxon>Ecdysozoa</taxon>
        <taxon>Arthropoda</taxon>
        <taxon>Hexapoda</taxon>
        <taxon>Insecta</taxon>
        <taxon>Pterygota</taxon>
        <taxon>Neoptera</taxon>
        <taxon>Endopterygota</taxon>
        <taxon>Hymenoptera</taxon>
        <taxon>Apocrita</taxon>
        <taxon>Aculeata</taxon>
        <taxon>Apoidea</taxon>
        <taxon>Anthophila</taxon>
        <taxon>Apidae</taxon>
        <taxon>Xylocopa</taxon>
        <taxon>Xylocopa</taxon>
    </lineage>
</organism>
<keyword evidence="3" id="KW-0165">Cleavage on pair of basic residues</keyword>
<dbReference type="Pfam" id="PF00049">
    <property type="entry name" value="Insulin"/>
    <property type="match status" value="1"/>
</dbReference>
<feature type="chain" id="PRO_5047320710" description="Insulin-like domain-containing protein" evidence="6">
    <location>
        <begin position="29"/>
        <end position="133"/>
    </location>
</feature>
<dbReference type="PRINTS" id="PR00276">
    <property type="entry name" value="INSULINFAMLY"/>
</dbReference>
<evidence type="ECO:0000256" key="5">
    <source>
        <dbReference type="ARBA" id="ARBA00023157"/>
    </source>
</evidence>
<evidence type="ECO:0000256" key="6">
    <source>
        <dbReference type="SAM" id="SignalP"/>
    </source>
</evidence>
<evidence type="ECO:0000256" key="1">
    <source>
        <dbReference type="ARBA" id="ARBA00009034"/>
    </source>
</evidence>
<dbReference type="PANTHER" id="PTHR13647:SF4">
    <property type="entry name" value="INSULIN-LIKE PEPTIDE 1-RELATED"/>
    <property type="match status" value="1"/>
</dbReference>
<name>A0ABP1N0E1_XYLVO</name>
<comment type="similarity">
    <text evidence="1">Belongs to the insulin family.</text>
</comment>
<dbReference type="EMBL" id="CAXAJV020001281">
    <property type="protein sequence ID" value="CAL7933442.1"/>
    <property type="molecule type" value="Genomic_DNA"/>
</dbReference>
<protein>
    <recommendedName>
        <fullName evidence="7">Insulin-like domain-containing protein</fullName>
    </recommendedName>
</protein>
<keyword evidence="5" id="KW-1015">Disulfide bond</keyword>
<dbReference type="InterPro" id="IPR036438">
    <property type="entry name" value="Insulin-like_sf"/>
</dbReference>
<dbReference type="SMART" id="SM00078">
    <property type="entry name" value="IlGF"/>
    <property type="match status" value="1"/>
</dbReference>
<dbReference type="PANTHER" id="PTHR13647">
    <property type="entry name" value="INSULIN-LIKE PEPTIDE 2-RELATED"/>
    <property type="match status" value="1"/>
</dbReference>
<dbReference type="Proteomes" id="UP001642520">
    <property type="component" value="Unassembled WGS sequence"/>
</dbReference>
<accession>A0ABP1N0E1</accession>
<evidence type="ECO:0000256" key="3">
    <source>
        <dbReference type="ARBA" id="ARBA00022685"/>
    </source>
</evidence>